<feature type="signal peptide" evidence="6">
    <location>
        <begin position="1"/>
        <end position="24"/>
    </location>
</feature>
<dbReference type="GO" id="GO:0030288">
    <property type="term" value="C:outer membrane-bounded periplasmic space"/>
    <property type="evidence" value="ECO:0007669"/>
    <property type="project" value="TreeGrafter"/>
</dbReference>
<evidence type="ECO:0000256" key="2">
    <source>
        <dbReference type="ARBA" id="ARBA00008814"/>
    </source>
</evidence>
<dbReference type="RefSeq" id="WP_076172688.1">
    <property type="nucleotide sequence ID" value="NZ_MRTP01000006.1"/>
</dbReference>
<accession>A0A1R1EL36</accession>
<protein>
    <submittedName>
        <fullName evidence="8">Iron(3+)-hydroxamate-binding protein yxeB</fullName>
    </submittedName>
</protein>
<evidence type="ECO:0000256" key="1">
    <source>
        <dbReference type="ARBA" id="ARBA00004196"/>
    </source>
</evidence>
<dbReference type="PANTHER" id="PTHR30532">
    <property type="entry name" value="IRON III DICITRATE-BINDING PERIPLASMIC PROTEIN"/>
    <property type="match status" value="1"/>
</dbReference>
<keyword evidence="4 6" id="KW-0732">Signal</keyword>
<evidence type="ECO:0000256" key="6">
    <source>
        <dbReference type="SAM" id="SignalP"/>
    </source>
</evidence>
<name>A0A1R1EL36_9BACL</name>
<dbReference type="Gene3D" id="3.40.50.1980">
    <property type="entry name" value="Nitrogenase molybdenum iron protein domain"/>
    <property type="match status" value="2"/>
</dbReference>
<dbReference type="InterPro" id="IPR051313">
    <property type="entry name" value="Bact_iron-sidero_bind"/>
</dbReference>
<reference evidence="8 9" key="1">
    <citation type="submission" date="2016-11" db="EMBL/GenBank/DDBJ databases">
        <title>Paenibacillus species isolates.</title>
        <authorList>
            <person name="Beno S.M."/>
        </authorList>
    </citation>
    <scope>NUCLEOTIDE SEQUENCE [LARGE SCALE GENOMIC DNA]</scope>
    <source>
        <strain evidence="8 9">FSL R5-0378</strain>
    </source>
</reference>
<evidence type="ECO:0000256" key="4">
    <source>
        <dbReference type="ARBA" id="ARBA00022729"/>
    </source>
</evidence>
<evidence type="ECO:0000256" key="3">
    <source>
        <dbReference type="ARBA" id="ARBA00022448"/>
    </source>
</evidence>
<dbReference type="Pfam" id="PF01497">
    <property type="entry name" value="Peripla_BP_2"/>
    <property type="match status" value="1"/>
</dbReference>
<dbReference type="GO" id="GO:1901678">
    <property type="term" value="P:iron coordination entity transport"/>
    <property type="evidence" value="ECO:0007669"/>
    <property type="project" value="UniProtKB-ARBA"/>
</dbReference>
<evidence type="ECO:0000256" key="5">
    <source>
        <dbReference type="SAM" id="MobiDB-lite"/>
    </source>
</evidence>
<dbReference type="PROSITE" id="PS50983">
    <property type="entry name" value="FE_B12_PBP"/>
    <property type="match status" value="1"/>
</dbReference>
<dbReference type="InterPro" id="IPR002491">
    <property type="entry name" value="ABC_transptr_periplasmic_BD"/>
</dbReference>
<feature type="domain" description="Fe/B12 periplasmic-binding" evidence="7">
    <location>
        <begin position="81"/>
        <end position="335"/>
    </location>
</feature>
<feature type="compositionally biased region" description="Low complexity" evidence="5">
    <location>
        <begin position="34"/>
        <end position="44"/>
    </location>
</feature>
<dbReference type="STRING" id="297318.BK138_20690"/>
<dbReference type="Proteomes" id="UP000187172">
    <property type="component" value="Unassembled WGS sequence"/>
</dbReference>
<feature type="region of interest" description="Disordered" evidence="5">
    <location>
        <begin position="32"/>
        <end position="71"/>
    </location>
</feature>
<dbReference type="SUPFAM" id="SSF53807">
    <property type="entry name" value="Helical backbone' metal receptor"/>
    <property type="match status" value="1"/>
</dbReference>
<dbReference type="AlphaFoldDB" id="A0A1R1EL36"/>
<feature type="chain" id="PRO_5039603024" evidence="6">
    <location>
        <begin position="25"/>
        <end position="338"/>
    </location>
</feature>
<evidence type="ECO:0000259" key="7">
    <source>
        <dbReference type="PROSITE" id="PS50983"/>
    </source>
</evidence>
<evidence type="ECO:0000313" key="9">
    <source>
        <dbReference type="Proteomes" id="UP000187172"/>
    </source>
</evidence>
<dbReference type="PROSITE" id="PS51257">
    <property type="entry name" value="PROKAR_LIPOPROTEIN"/>
    <property type="match status" value="1"/>
</dbReference>
<keyword evidence="3" id="KW-0813">Transport</keyword>
<gene>
    <name evidence="8" type="ORF">BK138_20690</name>
</gene>
<organism evidence="8 9">
    <name type="scientific">Paenibacillus rhizosphaerae</name>
    <dbReference type="NCBI Taxonomy" id="297318"/>
    <lineage>
        <taxon>Bacteria</taxon>
        <taxon>Bacillati</taxon>
        <taxon>Bacillota</taxon>
        <taxon>Bacilli</taxon>
        <taxon>Bacillales</taxon>
        <taxon>Paenibacillaceae</taxon>
        <taxon>Paenibacillus</taxon>
    </lineage>
</organism>
<comment type="caution">
    <text evidence="8">The sequence shown here is derived from an EMBL/GenBank/DDBJ whole genome shotgun (WGS) entry which is preliminary data.</text>
</comment>
<dbReference type="EMBL" id="MRTP01000006">
    <property type="protein sequence ID" value="OMF52520.1"/>
    <property type="molecule type" value="Genomic_DNA"/>
</dbReference>
<dbReference type="PANTHER" id="PTHR30532:SF26">
    <property type="entry name" value="IRON(3+)-HYDROXAMATE-BINDING PROTEIN FHUD"/>
    <property type="match status" value="1"/>
</dbReference>
<evidence type="ECO:0000313" key="8">
    <source>
        <dbReference type="EMBL" id="OMF52520.1"/>
    </source>
</evidence>
<comment type="subcellular location">
    <subcellularLocation>
        <location evidence="1">Cell envelope</location>
    </subcellularLocation>
</comment>
<proteinExistence type="inferred from homology"/>
<keyword evidence="9" id="KW-1185">Reference proteome</keyword>
<sequence length="338" mass="36905">MFTRSKSLFTVMILVVMLSMLVTACGGNSGGSGSAASGGTAAETSGKETAASDSKETASDGGTRTYKTEKGDVEIPVKPQRIVTDYYGGELLSVGAPVVGAEPSIFQNPFLKDKLNGVEDVGYPINTEKALSLKPDLIVVMYDDNYEALSKIAPTIYIPYGTATNVDDTVRLFGDIAGEKEKAEEFIKAFDEKAAAAREKLKGVVDENATFGIYELTDKGELWTFGDNAGRGGQVLYNALQLKRPAKNSKENQTLQLSMELLPEYAADYMFLTTYDPEKKGDKLKELKASPVWNSLAAAKNDRIFYNDFDTFYRYDPIAIMGQIDLFVDMILEHSGKK</sequence>
<comment type="similarity">
    <text evidence="2">Belongs to the bacterial solute-binding protein 8 family.</text>
</comment>